<evidence type="ECO:0000313" key="2">
    <source>
        <dbReference type="EMBL" id="CAF4417943.1"/>
    </source>
</evidence>
<accession>A0A8S2WT18</accession>
<feature type="domain" description="PDZ" evidence="1">
    <location>
        <begin position="518"/>
        <end position="579"/>
    </location>
</feature>
<dbReference type="EMBL" id="CAJOBJ010061062">
    <property type="protein sequence ID" value="CAF4417943.1"/>
    <property type="molecule type" value="Genomic_DNA"/>
</dbReference>
<protein>
    <recommendedName>
        <fullName evidence="1">PDZ domain-containing protein</fullName>
    </recommendedName>
</protein>
<sequence length="579" mass="63683">MNTLWTQIEVVELTNDGSGLGFGITGNKSTGVVVKAIVPGSIVDKDGRIHTGDHLFQINHVFVRGMSSEQVAGILRQSSKQVRLVVARSVREPPAASTTSLSSLSSSTTTATTTKITTATDIKMNTSALMAQRPSSTPDTLIGTINNNTKSTTTPLSMISDNDGIINSSQNRILIRTERLLENNHNFEKIIENLREQCQYEDGTQLLDVTLEKGDDGLGITVAGYVSPDSTNNDAIAGIFIRDIAEGSVCFRDGRLIIGDQIIEVNDQSLNGFSNIQALYLLQNTSSSVRLKARRYLDGIKFEKIKEMIALESSHQLEEKIEFQSQVDIYEQIRQRWIKVLGNNYDILITDVYKPDNGGLGITLEGTVDIENGEEVRPHHYIRALLRDGPIGTEGTLKAGDELLEVNNQILYGKNHINVIEILKRVKHQIKLVCARRKISQTNETTTKNNIRNHSRSHSITFGQTAEIVVKAKSMGTLGAQNSSFNRNSSSTRITQQYKSRSLEVISNLALWSTSIINVELHKSDRGLGFSVLDYQDPSNPSHSPVIVIRALVPGGVAQLDGRIVPGDRLVAVNDITLE</sequence>
<dbReference type="SMART" id="SM00228">
    <property type="entry name" value="PDZ"/>
    <property type="match status" value="4"/>
</dbReference>
<dbReference type="InterPro" id="IPR001478">
    <property type="entry name" value="PDZ"/>
</dbReference>
<evidence type="ECO:0000259" key="1">
    <source>
        <dbReference type="PROSITE" id="PS50106"/>
    </source>
</evidence>
<feature type="domain" description="PDZ" evidence="1">
    <location>
        <begin position="10"/>
        <end position="90"/>
    </location>
</feature>
<proteinExistence type="predicted"/>
<dbReference type="InterPro" id="IPR051342">
    <property type="entry name" value="PDZ_scaffold"/>
</dbReference>
<dbReference type="EMBL" id="CAJOBH010067981">
    <property type="protein sequence ID" value="CAF4457830.1"/>
    <property type="molecule type" value="Genomic_DNA"/>
</dbReference>
<dbReference type="Proteomes" id="UP000681720">
    <property type="component" value="Unassembled WGS sequence"/>
</dbReference>
<dbReference type="Gene3D" id="2.30.42.10">
    <property type="match status" value="4"/>
</dbReference>
<reference evidence="3" key="1">
    <citation type="submission" date="2021-02" db="EMBL/GenBank/DDBJ databases">
        <authorList>
            <person name="Nowell W R."/>
        </authorList>
    </citation>
    <scope>NUCLEOTIDE SEQUENCE</scope>
</reference>
<organism evidence="3 4">
    <name type="scientific">Rotaria magnacalcarata</name>
    <dbReference type="NCBI Taxonomy" id="392030"/>
    <lineage>
        <taxon>Eukaryota</taxon>
        <taxon>Metazoa</taxon>
        <taxon>Spiralia</taxon>
        <taxon>Gnathifera</taxon>
        <taxon>Rotifera</taxon>
        <taxon>Eurotatoria</taxon>
        <taxon>Bdelloidea</taxon>
        <taxon>Philodinida</taxon>
        <taxon>Philodinidae</taxon>
        <taxon>Rotaria</taxon>
    </lineage>
</organism>
<dbReference type="Proteomes" id="UP000681967">
    <property type="component" value="Unassembled WGS sequence"/>
</dbReference>
<feature type="non-terminal residue" evidence="3">
    <location>
        <position position="579"/>
    </location>
</feature>
<dbReference type="PANTHER" id="PTHR19964">
    <property type="entry name" value="MULTIPLE PDZ DOMAIN PROTEIN"/>
    <property type="match status" value="1"/>
</dbReference>
<evidence type="ECO:0000313" key="4">
    <source>
        <dbReference type="Proteomes" id="UP000681967"/>
    </source>
</evidence>
<dbReference type="PANTHER" id="PTHR19964:SF92">
    <property type="entry name" value="PATJ HOMOLOG"/>
    <property type="match status" value="1"/>
</dbReference>
<gene>
    <name evidence="3" type="ORF">BYL167_LOCUS34057</name>
    <name evidence="2" type="ORF">GIL414_LOCUS30943</name>
</gene>
<dbReference type="PROSITE" id="PS50106">
    <property type="entry name" value="PDZ"/>
    <property type="match status" value="4"/>
</dbReference>
<dbReference type="CDD" id="cd06667">
    <property type="entry name" value="PDZ2_MUPP1-like"/>
    <property type="match status" value="1"/>
</dbReference>
<dbReference type="AlphaFoldDB" id="A0A8S2WT18"/>
<dbReference type="Pfam" id="PF00595">
    <property type="entry name" value="PDZ"/>
    <property type="match status" value="4"/>
</dbReference>
<comment type="caution">
    <text evidence="3">The sequence shown here is derived from an EMBL/GenBank/DDBJ whole genome shotgun (WGS) entry which is preliminary data.</text>
</comment>
<feature type="domain" description="PDZ" evidence="1">
    <location>
        <begin position="208"/>
        <end position="297"/>
    </location>
</feature>
<dbReference type="SUPFAM" id="SSF50156">
    <property type="entry name" value="PDZ domain-like"/>
    <property type="match status" value="4"/>
</dbReference>
<evidence type="ECO:0000313" key="3">
    <source>
        <dbReference type="EMBL" id="CAF4457830.1"/>
    </source>
</evidence>
<name>A0A8S2WT18_9BILA</name>
<feature type="domain" description="PDZ" evidence="1">
    <location>
        <begin position="349"/>
        <end position="438"/>
    </location>
</feature>
<dbReference type="InterPro" id="IPR036034">
    <property type="entry name" value="PDZ_sf"/>
</dbReference>